<evidence type="ECO:0000313" key="1">
    <source>
        <dbReference type="EMBL" id="MDL4840335.1"/>
    </source>
</evidence>
<name>A0ABT7L561_9BACI</name>
<keyword evidence="2" id="KW-1185">Reference proteome</keyword>
<dbReference type="RefSeq" id="WP_285931362.1">
    <property type="nucleotide sequence ID" value="NZ_JASTZU010000027.1"/>
</dbReference>
<dbReference type="Proteomes" id="UP001235343">
    <property type="component" value="Unassembled WGS sequence"/>
</dbReference>
<comment type="caution">
    <text evidence="1">The sequence shown here is derived from an EMBL/GenBank/DDBJ whole genome shotgun (WGS) entry which is preliminary data.</text>
</comment>
<protein>
    <recommendedName>
        <fullName evidence="3">Fur-regulated basic protein B</fullName>
    </recommendedName>
</protein>
<accession>A0ABT7L561</accession>
<organism evidence="1 2">
    <name type="scientific">Aquibacillus rhizosphaerae</name>
    <dbReference type="NCBI Taxonomy" id="3051431"/>
    <lineage>
        <taxon>Bacteria</taxon>
        <taxon>Bacillati</taxon>
        <taxon>Bacillota</taxon>
        <taxon>Bacilli</taxon>
        <taxon>Bacillales</taxon>
        <taxon>Bacillaceae</taxon>
        <taxon>Aquibacillus</taxon>
    </lineage>
</organism>
<dbReference type="EMBL" id="JASTZU010000027">
    <property type="protein sequence ID" value="MDL4840335.1"/>
    <property type="molecule type" value="Genomic_DNA"/>
</dbReference>
<evidence type="ECO:0008006" key="3">
    <source>
        <dbReference type="Google" id="ProtNLM"/>
    </source>
</evidence>
<sequence length="55" mass="6746">MPIGEILKRNLAKKAKTFQALHQQHVNNLERFQLNKREKEYQQDQEILERLTRRD</sequence>
<evidence type="ECO:0000313" key="2">
    <source>
        <dbReference type="Proteomes" id="UP001235343"/>
    </source>
</evidence>
<gene>
    <name evidence="1" type="ORF">QQS35_07750</name>
</gene>
<proteinExistence type="predicted"/>
<reference evidence="1 2" key="1">
    <citation type="submission" date="2023-06" db="EMBL/GenBank/DDBJ databases">
        <title>Aquibacillus rhizosphaerae LR5S19.</title>
        <authorList>
            <person name="Sun J.-Q."/>
        </authorList>
    </citation>
    <scope>NUCLEOTIDE SEQUENCE [LARGE SCALE GENOMIC DNA]</scope>
    <source>
        <strain evidence="1 2">LR5S19</strain>
    </source>
</reference>